<keyword evidence="1" id="KW-0472">Membrane</keyword>
<keyword evidence="1" id="KW-1133">Transmembrane helix</keyword>
<dbReference type="CDD" id="cd15489">
    <property type="entry name" value="PHD_SF"/>
    <property type="match status" value="1"/>
</dbReference>
<feature type="transmembrane region" description="Helical" evidence="1">
    <location>
        <begin position="169"/>
        <end position="185"/>
    </location>
</feature>
<dbReference type="InterPro" id="IPR039522">
    <property type="entry name" value="RING_finger_1_prok"/>
</dbReference>
<dbReference type="Proteomes" id="UP000824178">
    <property type="component" value="Unassembled WGS sequence"/>
</dbReference>
<dbReference type="AlphaFoldDB" id="A0A9E2NR47"/>
<dbReference type="InterPro" id="IPR038587">
    <property type="entry name" value="Ribosomal_eL40_sf"/>
</dbReference>
<dbReference type="Pfam" id="PF14446">
    <property type="entry name" value="Prok-RING_1"/>
    <property type="match status" value="1"/>
</dbReference>
<dbReference type="SUPFAM" id="SSF57903">
    <property type="entry name" value="FYVE/PHD zinc finger"/>
    <property type="match status" value="1"/>
</dbReference>
<dbReference type="InterPro" id="IPR024399">
    <property type="entry name" value="DUF2628"/>
</dbReference>
<evidence type="ECO:0000313" key="2">
    <source>
        <dbReference type="EMBL" id="MBU3820268.1"/>
    </source>
</evidence>
<feature type="transmembrane region" description="Helical" evidence="1">
    <location>
        <begin position="284"/>
        <end position="307"/>
    </location>
</feature>
<protein>
    <submittedName>
        <fullName evidence="2">DUF2628 domain-containing protein</fullName>
    </submittedName>
</protein>
<dbReference type="Gene3D" id="4.10.1060.50">
    <property type="match status" value="1"/>
</dbReference>
<proteinExistence type="predicted"/>
<name>A0A9E2NR47_9FIRM</name>
<keyword evidence="1" id="KW-0812">Transmembrane</keyword>
<comment type="caution">
    <text evidence="2">The sequence shown here is derived from an EMBL/GenBank/DDBJ whole genome shotgun (WGS) entry which is preliminary data.</text>
</comment>
<feature type="transmembrane region" description="Helical" evidence="1">
    <location>
        <begin position="233"/>
        <end position="253"/>
    </location>
</feature>
<accession>A0A9E2NR47</accession>
<organism evidence="2 3">
    <name type="scientific">Candidatus Faecalibacterium intestinavium</name>
    <dbReference type="NCBI Taxonomy" id="2838580"/>
    <lineage>
        <taxon>Bacteria</taxon>
        <taxon>Bacillati</taxon>
        <taxon>Bacillota</taxon>
        <taxon>Clostridia</taxon>
        <taxon>Eubacteriales</taxon>
        <taxon>Oscillospiraceae</taxon>
        <taxon>Faecalibacterium</taxon>
    </lineage>
</organism>
<dbReference type="InterPro" id="IPR011011">
    <property type="entry name" value="Znf_FYVE_PHD"/>
</dbReference>
<dbReference type="Pfam" id="PF10947">
    <property type="entry name" value="DUF2628"/>
    <property type="match status" value="1"/>
</dbReference>
<reference evidence="2" key="1">
    <citation type="journal article" date="2021" name="PeerJ">
        <title>Extensive microbial diversity within the chicken gut microbiome revealed by metagenomics and culture.</title>
        <authorList>
            <person name="Gilroy R."/>
            <person name="Ravi A."/>
            <person name="Getino M."/>
            <person name="Pursley I."/>
            <person name="Horton D.L."/>
            <person name="Alikhan N.F."/>
            <person name="Baker D."/>
            <person name="Gharbi K."/>
            <person name="Hall N."/>
            <person name="Watson M."/>
            <person name="Adriaenssens E.M."/>
            <person name="Foster-Nyarko E."/>
            <person name="Jarju S."/>
            <person name="Secka A."/>
            <person name="Antonio M."/>
            <person name="Oren A."/>
            <person name="Chaudhuri R.R."/>
            <person name="La Ragione R."/>
            <person name="Hildebrand F."/>
            <person name="Pallen M.J."/>
        </authorList>
    </citation>
    <scope>NUCLEOTIDE SEQUENCE</scope>
    <source>
        <strain evidence="2">742</strain>
    </source>
</reference>
<dbReference type="EMBL" id="JAHLFH010000167">
    <property type="protein sequence ID" value="MBU3820268.1"/>
    <property type="molecule type" value="Genomic_DNA"/>
</dbReference>
<gene>
    <name evidence="2" type="ORF">H9864_07875</name>
</gene>
<evidence type="ECO:0000256" key="1">
    <source>
        <dbReference type="SAM" id="Phobius"/>
    </source>
</evidence>
<sequence length="320" mass="34904">MYNFSGCPCSVCGKPLSRNDDVVVCPECGAPYHRACYESVGACVHTALHGTGFEWTPPKSLDEMKTCPVCGERNPADAKVCSSCRSSLEPKAAPEPEAGAAEASGSGFDYSRLYQKAQKGPGPQAVAPHFDPNRTVDGISCADWETYLGPFGLGYLSEFLRMQREDRKASISLGATFFGPFYFFYRKAWKPAFGFLGLELVLNLPTFFQLLQISDSPFAPGFSSSTLGLLSRLAASASFVMMIFRGIYGKYLYRRSAAQRIRRIQQDFPDSDQRAFVLRAQGGVSLGAVVGAFFLLMVLGAVFSLFLGPNLDAVLDLLYV</sequence>
<feature type="transmembrane region" description="Helical" evidence="1">
    <location>
        <begin position="192"/>
        <end position="213"/>
    </location>
</feature>
<evidence type="ECO:0000313" key="3">
    <source>
        <dbReference type="Proteomes" id="UP000824178"/>
    </source>
</evidence>
<reference evidence="2" key="2">
    <citation type="submission" date="2021-04" db="EMBL/GenBank/DDBJ databases">
        <authorList>
            <person name="Gilroy R."/>
        </authorList>
    </citation>
    <scope>NUCLEOTIDE SEQUENCE</scope>
    <source>
        <strain evidence="2">742</strain>
    </source>
</reference>